<evidence type="ECO:0000256" key="1">
    <source>
        <dbReference type="ARBA" id="ARBA00004496"/>
    </source>
</evidence>
<comment type="subcellular location">
    <subcellularLocation>
        <location evidence="1">Cytoplasm</location>
    </subcellularLocation>
</comment>
<dbReference type="GO" id="GO:0046914">
    <property type="term" value="F:transition metal ion binding"/>
    <property type="evidence" value="ECO:0007669"/>
    <property type="project" value="InterPro"/>
</dbReference>
<evidence type="ECO:0000256" key="13">
    <source>
        <dbReference type="ARBA" id="ARBA00032593"/>
    </source>
</evidence>
<organism evidence="15 16">
    <name type="scientific">Geovibrio thiophilus</name>
    <dbReference type="NCBI Taxonomy" id="139438"/>
    <lineage>
        <taxon>Bacteria</taxon>
        <taxon>Pseudomonadati</taxon>
        <taxon>Deferribacterota</taxon>
        <taxon>Deferribacteres</taxon>
        <taxon>Deferribacterales</taxon>
        <taxon>Geovibrionaceae</taxon>
        <taxon>Geovibrio</taxon>
    </lineage>
</organism>
<dbReference type="Proteomes" id="UP000287502">
    <property type="component" value="Chromosome"/>
</dbReference>
<comment type="function">
    <text evidence="12">In the presence of manganese, represses expression of mntH and mntS. Up-regulates expression of mntP.</text>
</comment>
<gene>
    <name evidence="15" type="ORF">EP073_01160</name>
</gene>
<proteinExistence type="inferred from homology"/>
<evidence type="ECO:0000256" key="3">
    <source>
        <dbReference type="ARBA" id="ARBA00011738"/>
    </source>
</evidence>
<reference evidence="15 16" key="1">
    <citation type="submission" date="2019-01" db="EMBL/GenBank/DDBJ databases">
        <title>Geovibrio thiophilus DSM 11263, complete genome.</title>
        <authorList>
            <person name="Spring S."/>
            <person name="Bunk B."/>
            <person name="Sproer C."/>
        </authorList>
    </citation>
    <scope>NUCLEOTIDE SEQUENCE [LARGE SCALE GENOMIC DNA]</scope>
    <source>
        <strain evidence="15 16">DSM 11263</strain>
    </source>
</reference>
<evidence type="ECO:0000313" key="15">
    <source>
        <dbReference type="EMBL" id="QAR32058.1"/>
    </source>
</evidence>
<dbReference type="RefSeq" id="WP_128465345.1">
    <property type="nucleotide sequence ID" value="NZ_CP035108.1"/>
</dbReference>
<dbReference type="InterPro" id="IPR036390">
    <property type="entry name" value="WH_DNA-bd_sf"/>
</dbReference>
<keyword evidence="8" id="KW-0238">DNA-binding</keyword>
<evidence type="ECO:0000256" key="7">
    <source>
        <dbReference type="ARBA" id="ARBA00023015"/>
    </source>
</evidence>
<dbReference type="GO" id="GO:0005737">
    <property type="term" value="C:cytoplasm"/>
    <property type="evidence" value="ECO:0007669"/>
    <property type="project" value="UniProtKB-SubCell"/>
</dbReference>
<sequence>MNAVNSAPLTPSQENYLEWVYRFSENGEVRVSDIAKKLGVSLPSVSRAVSTLAKMGLLTHESYGKIGMTAEGRTVGKSIVRRDKCLTKLLVDILGMEPEEADPEVHRLEHLISGRVLPRLEILVHYAVSDPVWLERLHRQINDGAEGKTEESSFGIGETPIHKGAVVEKRNK</sequence>
<dbReference type="InterPro" id="IPR022689">
    <property type="entry name" value="Iron_dep_repressor"/>
</dbReference>
<dbReference type="EMBL" id="CP035108">
    <property type="protein sequence ID" value="QAR32058.1"/>
    <property type="molecule type" value="Genomic_DNA"/>
</dbReference>
<dbReference type="PROSITE" id="PS50944">
    <property type="entry name" value="HTH_DTXR"/>
    <property type="match status" value="1"/>
</dbReference>
<keyword evidence="10" id="KW-0804">Transcription</keyword>
<evidence type="ECO:0000256" key="6">
    <source>
        <dbReference type="ARBA" id="ARBA00022491"/>
    </source>
</evidence>
<dbReference type="Gene3D" id="1.10.10.10">
    <property type="entry name" value="Winged helix-like DNA-binding domain superfamily/Winged helix DNA-binding domain"/>
    <property type="match status" value="1"/>
</dbReference>
<dbReference type="GO" id="GO:0003677">
    <property type="term" value="F:DNA binding"/>
    <property type="evidence" value="ECO:0007669"/>
    <property type="project" value="UniProtKB-KW"/>
</dbReference>
<keyword evidence="7" id="KW-0805">Transcription regulation</keyword>
<dbReference type="InterPro" id="IPR050536">
    <property type="entry name" value="DtxR_MntR_Metal-Reg"/>
</dbReference>
<evidence type="ECO:0000259" key="14">
    <source>
        <dbReference type="PROSITE" id="PS50944"/>
    </source>
</evidence>
<dbReference type="KEGG" id="gtl:EP073_01160"/>
<dbReference type="GO" id="GO:0003700">
    <property type="term" value="F:DNA-binding transcription factor activity"/>
    <property type="evidence" value="ECO:0007669"/>
    <property type="project" value="InterPro"/>
</dbReference>
<keyword evidence="11" id="KW-0464">Manganese</keyword>
<evidence type="ECO:0000256" key="2">
    <source>
        <dbReference type="ARBA" id="ARBA00007871"/>
    </source>
</evidence>
<evidence type="ECO:0000256" key="5">
    <source>
        <dbReference type="ARBA" id="ARBA00022490"/>
    </source>
</evidence>
<dbReference type="SUPFAM" id="SSF46785">
    <property type="entry name" value="Winged helix' DNA-binding domain"/>
    <property type="match status" value="1"/>
</dbReference>
<dbReference type="Pfam" id="PF01325">
    <property type="entry name" value="Fe_dep_repress"/>
    <property type="match status" value="1"/>
</dbReference>
<dbReference type="PANTHER" id="PTHR33238">
    <property type="entry name" value="IRON (METAL) DEPENDENT REPRESSOR, DTXR FAMILY"/>
    <property type="match status" value="1"/>
</dbReference>
<keyword evidence="5" id="KW-0963">Cytoplasm</keyword>
<evidence type="ECO:0000256" key="11">
    <source>
        <dbReference type="ARBA" id="ARBA00023211"/>
    </source>
</evidence>
<dbReference type="GO" id="GO:0046983">
    <property type="term" value="F:protein dimerization activity"/>
    <property type="evidence" value="ECO:0007669"/>
    <property type="project" value="InterPro"/>
</dbReference>
<evidence type="ECO:0000256" key="10">
    <source>
        <dbReference type="ARBA" id="ARBA00023163"/>
    </source>
</evidence>
<protein>
    <recommendedName>
        <fullName evidence="4">Transcriptional regulator MntR</fullName>
    </recommendedName>
    <alternativeName>
        <fullName evidence="13">Manganese transport regulator</fullName>
    </alternativeName>
</protein>
<feature type="domain" description="HTH dtxR-type" evidence="14">
    <location>
        <begin position="9"/>
        <end position="69"/>
    </location>
</feature>
<comment type="subunit">
    <text evidence="3">Homodimer.</text>
</comment>
<dbReference type="AlphaFoldDB" id="A0A3R5XVD3"/>
<evidence type="ECO:0000256" key="12">
    <source>
        <dbReference type="ARBA" id="ARBA00025185"/>
    </source>
</evidence>
<evidence type="ECO:0000256" key="8">
    <source>
        <dbReference type="ARBA" id="ARBA00023125"/>
    </source>
</evidence>
<evidence type="ECO:0000313" key="16">
    <source>
        <dbReference type="Proteomes" id="UP000287502"/>
    </source>
</evidence>
<keyword evidence="9" id="KW-0010">Activator</keyword>
<name>A0A3R5XVD3_9BACT</name>
<evidence type="ECO:0000256" key="4">
    <source>
        <dbReference type="ARBA" id="ARBA00022386"/>
    </source>
</evidence>
<dbReference type="InterPro" id="IPR036388">
    <property type="entry name" value="WH-like_DNA-bd_sf"/>
</dbReference>
<dbReference type="InterPro" id="IPR001367">
    <property type="entry name" value="Fe_dep_repressor"/>
</dbReference>
<evidence type="ECO:0000256" key="9">
    <source>
        <dbReference type="ARBA" id="ARBA00023159"/>
    </source>
</evidence>
<dbReference type="InterPro" id="IPR022687">
    <property type="entry name" value="HTH_DTXR"/>
</dbReference>
<dbReference type="PANTHER" id="PTHR33238:SF11">
    <property type="entry name" value="TRANSCRIPTIONAL REGULATOR MNTR"/>
    <property type="match status" value="1"/>
</dbReference>
<keyword evidence="6" id="KW-0678">Repressor</keyword>
<comment type="similarity">
    <text evidence="2">Belongs to the DtxR/MntR family.</text>
</comment>
<dbReference type="SMART" id="SM00529">
    <property type="entry name" value="HTH_DTXR"/>
    <property type="match status" value="1"/>
</dbReference>
<dbReference type="SUPFAM" id="SSF47979">
    <property type="entry name" value="Iron-dependent repressor protein, dimerization domain"/>
    <property type="match status" value="1"/>
</dbReference>
<dbReference type="InterPro" id="IPR036421">
    <property type="entry name" value="Fe_dep_repressor_sf"/>
</dbReference>
<dbReference type="OrthoDB" id="9791355at2"/>
<keyword evidence="16" id="KW-1185">Reference proteome</keyword>
<dbReference type="Pfam" id="PF02742">
    <property type="entry name" value="Fe_dep_repr_C"/>
    <property type="match status" value="1"/>
</dbReference>
<accession>A0A3R5XVD3</accession>